<dbReference type="OrthoDB" id="3238779at2"/>
<dbReference type="AlphaFoldDB" id="A0A4R4WY73"/>
<protein>
    <submittedName>
        <fullName evidence="1">Transposase</fullName>
    </submittedName>
</protein>
<dbReference type="Proteomes" id="UP000294543">
    <property type="component" value="Unassembled WGS sequence"/>
</dbReference>
<keyword evidence="2" id="KW-1185">Reference proteome</keyword>
<proteinExistence type="predicted"/>
<accession>A0A4R4WY73</accession>
<dbReference type="EMBL" id="SMKP01000023">
    <property type="protein sequence ID" value="TDD22731.1"/>
    <property type="molecule type" value="Genomic_DNA"/>
</dbReference>
<dbReference type="PANTHER" id="PTHR33498">
    <property type="entry name" value="TRANSPOSASE FOR INSERTION SEQUENCE ELEMENT IS1557"/>
    <property type="match status" value="1"/>
</dbReference>
<dbReference type="PANTHER" id="PTHR33498:SF1">
    <property type="entry name" value="TRANSPOSASE FOR INSERTION SEQUENCE ELEMENT IS1557"/>
    <property type="match status" value="1"/>
</dbReference>
<dbReference type="RefSeq" id="WP_132507511.1">
    <property type="nucleotide sequence ID" value="NZ_SMKP01000023.1"/>
</dbReference>
<reference evidence="1 2" key="1">
    <citation type="submission" date="2019-03" db="EMBL/GenBank/DDBJ databases">
        <title>Draft genome sequences of novel Actinobacteria.</title>
        <authorList>
            <person name="Sahin N."/>
            <person name="Ay H."/>
            <person name="Saygin H."/>
        </authorList>
    </citation>
    <scope>NUCLEOTIDE SEQUENCE [LARGE SCALE GENOMIC DNA]</scope>
    <source>
        <strain evidence="1 2">KC712</strain>
    </source>
</reference>
<sequence length="86" mass="9662">MFAQMMSELQGHHLDAWIAAIRIDLLPALHAFANGLQRDHDAVRNGLTLPYSSGAVEGRVCTLKFLKRLMFGRANYDLLRAMALHN</sequence>
<comment type="caution">
    <text evidence="1">The sequence shown here is derived from an EMBL/GenBank/DDBJ whole genome shotgun (WGS) entry which is preliminary data.</text>
</comment>
<dbReference type="InterPro" id="IPR047951">
    <property type="entry name" value="Transpos_ISL3"/>
</dbReference>
<organism evidence="1 2">
    <name type="scientific">Nonomuraea diastatica</name>
    <dbReference type="NCBI Taxonomy" id="1848329"/>
    <lineage>
        <taxon>Bacteria</taxon>
        <taxon>Bacillati</taxon>
        <taxon>Actinomycetota</taxon>
        <taxon>Actinomycetes</taxon>
        <taxon>Streptosporangiales</taxon>
        <taxon>Streptosporangiaceae</taxon>
        <taxon>Nonomuraea</taxon>
    </lineage>
</organism>
<evidence type="ECO:0000313" key="2">
    <source>
        <dbReference type="Proteomes" id="UP000294543"/>
    </source>
</evidence>
<name>A0A4R4WY73_9ACTN</name>
<gene>
    <name evidence="1" type="ORF">E1294_11130</name>
</gene>
<evidence type="ECO:0000313" key="1">
    <source>
        <dbReference type="EMBL" id="TDD22731.1"/>
    </source>
</evidence>